<dbReference type="PANTHER" id="PTHR46124:SF4">
    <property type="entry name" value="HYDROLASE TATD"/>
    <property type="match status" value="1"/>
</dbReference>
<dbReference type="Proteomes" id="UP001589688">
    <property type="component" value="Unassembled WGS sequence"/>
</dbReference>
<accession>A0ABV5ZGA0</accession>
<dbReference type="InterPro" id="IPR032466">
    <property type="entry name" value="Metal_Hydrolase"/>
</dbReference>
<protein>
    <submittedName>
        <fullName evidence="3">TatD family hydrolase</fullName>
        <ecNumber evidence="3">3.1.-.-</ecNumber>
    </submittedName>
</protein>
<dbReference type="InterPro" id="IPR001130">
    <property type="entry name" value="TatD-like"/>
</dbReference>
<dbReference type="CDD" id="cd01310">
    <property type="entry name" value="TatD_DNAse"/>
    <property type="match status" value="1"/>
</dbReference>
<name>A0ABV5ZGA0_9BACT</name>
<evidence type="ECO:0000256" key="1">
    <source>
        <dbReference type="ARBA" id="ARBA00009275"/>
    </source>
</evidence>
<comment type="caution">
    <text evidence="3">The sequence shown here is derived from an EMBL/GenBank/DDBJ whole genome shotgun (WGS) entry which is preliminary data.</text>
</comment>
<proteinExistence type="inferred from homology"/>
<evidence type="ECO:0000256" key="2">
    <source>
        <dbReference type="ARBA" id="ARBA00022801"/>
    </source>
</evidence>
<keyword evidence="4" id="KW-1185">Reference proteome</keyword>
<dbReference type="InterPro" id="IPR018228">
    <property type="entry name" value="DNase_TatD-rel_CS"/>
</dbReference>
<keyword evidence="2 3" id="KW-0378">Hydrolase</keyword>
<dbReference type="PROSITE" id="PS01137">
    <property type="entry name" value="TATD_1"/>
    <property type="match status" value="1"/>
</dbReference>
<evidence type="ECO:0000313" key="3">
    <source>
        <dbReference type="EMBL" id="MFB9896399.1"/>
    </source>
</evidence>
<gene>
    <name evidence="3" type="ORF">ACFFK8_00790</name>
</gene>
<dbReference type="GO" id="GO:0016787">
    <property type="term" value="F:hydrolase activity"/>
    <property type="evidence" value="ECO:0007669"/>
    <property type="project" value="UniProtKB-KW"/>
</dbReference>
<dbReference type="RefSeq" id="WP_027952416.1">
    <property type="nucleotide sequence ID" value="NZ_JADU01000018.1"/>
</dbReference>
<dbReference type="SUPFAM" id="SSF51556">
    <property type="entry name" value="Metallo-dependent hydrolases"/>
    <property type="match status" value="1"/>
</dbReference>
<dbReference type="PIRSF" id="PIRSF005902">
    <property type="entry name" value="DNase_TatD"/>
    <property type="match status" value="1"/>
</dbReference>
<dbReference type="PANTHER" id="PTHR46124">
    <property type="entry name" value="D-AMINOACYL-TRNA DEACYLASE"/>
    <property type="match status" value="1"/>
</dbReference>
<sequence length="280" mass="31206">MIPFIDTHAHLDGEEFGDDLPEVVQRARAAGVGAILVPGIDDSSVDSVMAVCRRFPGYCYPMIGLQPEEVRPGWADVLARMKRRLEANLQAEADTPLRYVAVGECGLDFYWSREFEREQLAAFERQVEWSVEHRLPLMIHCRKAQNEMLHLMRPYAAQLPGGVFHCFTGNPREAEDFLQFDGFCLGIGGVSTFKSSHLRTDLPAAVPLNRIVLETDSPYMAPVPHRGQRNESALLVHVLRTLAASYGVPDDEVARVTNANAARLFGGSIVRDFGQIIKET</sequence>
<reference evidence="3 4" key="1">
    <citation type="submission" date="2024-09" db="EMBL/GenBank/DDBJ databases">
        <authorList>
            <person name="Sun Q."/>
            <person name="Mori K."/>
        </authorList>
    </citation>
    <scope>NUCLEOTIDE SEQUENCE [LARGE SCALE GENOMIC DNA]</scope>
    <source>
        <strain evidence="3 4">ATCC 51272</strain>
    </source>
</reference>
<evidence type="ECO:0000313" key="4">
    <source>
        <dbReference type="Proteomes" id="UP001589688"/>
    </source>
</evidence>
<organism evidence="3 4">
    <name type="scientific">Hallella seregens ATCC 51272</name>
    <dbReference type="NCBI Taxonomy" id="1336250"/>
    <lineage>
        <taxon>Bacteria</taxon>
        <taxon>Pseudomonadati</taxon>
        <taxon>Bacteroidota</taxon>
        <taxon>Bacteroidia</taxon>
        <taxon>Bacteroidales</taxon>
        <taxon>Prevotellaceae</taxon>
        <taxon>Hallella</taxon>
    </lineage>
</organism>
<dbReference type="EC" id="3.1.-.-" evidence="3"/>
<dbReference type="Pfam" id="PF01026">
    <property type="entry name" value="TatD_DNase"/>
    <property type="match status" value="1"/>
</dbReference>
<dbReference type="EMBL" id="JBHLZF010000001">
    <property type="protein sequence ID" value="MFB9896399.1"/>
    <property type="molecule type" value="Genomic_DNA"/>
</dbReference>
<dbReference type="Gene3D" id="3.20.20.140">
    <property type="entry name" value="Metal-dependent hydrolases"/>
    <property type="match status" value="1"/>
</dbReference>
<comment type="similarity">
    <text evidence="1">Belongs to the metallo-dependent hydrolases superfamily. TatD-type hydrolase family.</text>
</comment>